<dbReference type="InterPro" id="IPR001155">
    <property type="entry name" value="OxRdtase_FMN_N"/>
</dbReference>
<gene>
    <name evidence="2" type="ORF">VNI00_013721</name>
</gene>
<keyword evidence="3" id="KW-1185">Reference proteome</keyword>
<dbReference type="SUPFAM" id="SSF51395">
    <property type="entry name" value="FMN-linked oxidoreductases"/>
    <property type="match status" value="1"/>
</dbReference>
<sequence>MKEYYAQRASTPGTLIISEGVFPSAASGGNPNYPGIWNDGHIKAWKEIADVVHAKGSLIYMQLMARGRAAETVHLKAIDASYEVASSSNIGLSSRPDTVPKPRALTLEEICDYIELYATAASNAIHKAGCDGVEIHAANGYLIDQFTQDVCNNRMDAYGGSIENRCRFALELVERVGREVGLNKVGIRISPWSPFQEMGMKDPKPTFTYLVTKIKELYPTLAYLHVVEPRIKGNATIDEPVYPDASNDFIRDIWSPLPLISAGAYTREQAIERAEKSRGNELIAFGRYFISNPDLPLRLKNDIPLTPYDRRTFYVHGDTNARGYTDYPFAIIV</sequence>
<evidence type="ECO:0000259" key="1">
    <source>
        <dbReference type="Pfam" id="PF00724"/>
    </source>
</evidence>
<organism evidence="2 3">
    <name type="scientific">Paramarasmius palmivorus</name>
    <dbReference type="NCBI Taxonomy" id="297713"/>
    <lineage>
        <taxon>Eukaryota</taxon>
        <taxon>Fungi</taxon>
        <taxon>Dikarya</taxon>
        <taxon>Basidiomycota</taxon>
        <taxon>Agaricomycotina</taxon>
        <taxon>Agaricomycetes</taxon>
        <taxon>Agaricomycetidae</taxon>
        <taxon>Agaricales</taxon>
        <taxon>Marasmiineae</taxon>
        <taxon>Marasmiaceae</taxon>
        <taxon>Paramarasmius</taxon>
    </lineage>
</organism>
<dbReference type="InterPro" id="IPR013785">
    <property type="entry name" value="Aldolase_TIM"/>
</dbReference>
<evidence type="ECO:0000313" key="2">
    <source>
        <dbReference type="EMBL" id="KAK7031116.1"/>
    </source>
</evidence>
<evidence type="ECO:0000313" key="3">
    <source>
        <dbReference type="Proteomes" id="UP001383192"/>
    </source>
</evidence>
<dbReference type="CDD" id="cd02933">
    <property type="entry name" value="OYE_like_FMN"/>
    <property type="match status" value="1"/>
</dbReference>
<dbReference type="GO" id="GO:0003959">
    <property type="term" value="F:NADPH dehydrogenase activity"/>
    <property type="evidence" value="ECO:0007669"/>
    <property type="project" value="TreeGrafter"/>
</dbReference>
<feature type="domain" description="NADH:flavin oxidoreductase/NADH oxidase N-terminal" evidence="1">
    <location>
        <begin position="1"/>
        <end position="305"/>
    </location>
</feature>
<dbReference type="PANTHER" id="PTHR22893:SF91">
    <property type="entry name" value="NADPH DEHYDROGENASE 2-RELATED"/>
    <property type="match status" value="1"/>
</dbReference>
<dbReference type="Pfam" id="PF00724">
    <property type="entry name" value="Oxidored_FMN"/>
    <property type="match status" value="1"/>
</dbReference>
<reference evidence="2 3" key="1">
    <citation type="submission" date="2024-01" db="EMBL/GenBank/DDBJ databases">
        <title>A draft genome for a cacao thread blight-causing isolate of Paramarasmius palmivorus.</title>
        <authorList>
            <person name="Baruah I.K."/>
            <person name="Bukari Y."/>
            <person name="Amoako-Attah I."/>
            <person name="Meinhardt L.W."/>
            <person name="Bailey B.A."/>
            <person name="Cohen S.P."/>
        </authorList>
    </citation>
    <scope>NUCLEOTIDE SEQUENCE [LARGE SCALE GENOMIC DNA]</scope>
    <source>
        <strain evidence="2 3">GH-12</strain>
    </source>
</reference>
<accession>A0AAW0BXR8</accession>
<dbReference type="PANTHER" id="PTHR22893">
    <property type="entry name" value="NADH OXIDOREDUCTASE-RELATED"/>
    <property type="match status" value="1"/>
</dbReference>
<dbReference type="Gene3D" id="3.20.20.70">
    <property type="entry name" value="Aldolase class I"/>
    <property type="match status" value="1"/>
</dbReference>
<proteinExistence type="predicted"/>
<dbReference type="AlphaFoldDB" id="A0AAW0BXR8"/>
<name>A0AAW0BXR8_9AGAR</name>
<dbReference type="EMBL" id="JAYKXP010000071">
    <property type="protein sequence ID" value="KAK7031116.1"/>
    <property type="molecule type" value="Genomic_DNA"/>
</dbReference>
<dbReference type="InterPro" id="IPR045247">
    <property type="entry name" value="Oye-like"/>
</dbReference>
<comment type="caution">
    <text evidence="2">The sequence shown here is derived from an EMBL/GenBank/DDBJ whole genome shotgun (WGS) entry which is preliminary data.</text>
</comment>
<protein>
    <recommendedName>
        <fullName evidence="1">NADH:flavin oxidoreductase/NADH oxidase N-terminal domain-containing protein</fullName>
    </recommendedName>
</protein>
<dbReference type="GO" id="GO:0010181">
    <property type="term" value="F:FMN binding"/>
    <property type="evidence" value="ECO:0007669"/>
    <property type="project" value="InterPro"/>
</dbReference>
<dbReference type="Proteomes" id="UP001383192">
    <property type="component" value="Unassembled WGS sequence"/>
</dbReference>